<evidence type="ECO:0000256" key="3">
    <source>
        <dbReference type="ARBA" id="ARBA00022618"/>
    </source>
</evidence>
<name>A0A0M6WRG5_9FIRM</name>
<accession>A0A0M6WRG5</accession>
<keyword evidence="4 9" id="KW-0812">Transmembrane</keyword>
<feature type="compositionally biased region" description="Acidic residues" evidence="8">
    <location>
        <begin position="251"/>
        <end position="267"/>
    </location>
</feature>
<keyword evidence="2" id="KW-1003">Cell membrane</keyword>
<sequence length="306" mass="34801">MIKEERRRKKRRKIGLYILLILILLIAAGVFIVMNVFTVENVVVEGNELYSSTQIENMVLNDEYSWNSLYVDLKYRFVDIGEVPFVDTMEVSLDNPHTVHIKVYEKGMLGYLYINSIGQNAYFDKDGFVVETSTEVIDGVPKITGISCEEVVLYEKLQLENSDILRDLLNLTQTLKKYNLLPDEIQYDSNMEPVLYYGTIQVKIGSEDNLSQKVVRLSIILPQLDGLSGTLHLETWTPETTDIIWDRAEEQSETEEETTEEPSEESSADTPAEEQPAQDVPAENTPAEEQQPAENAPAEDMPPVEQ</sequence>
<keyword evidence="6 9" id="KW-0472">Membrane</keyword>
<dbReference type="InterPro" id="IPR034746">
    <property type="entry name" value="POTRA"/>
</dbReference>
<dbReference type="GO" id="GO:0051301">
    <property type="term" value="P:cell division"/>
    <property type="evidence" value="ECO:0007669"/>
    <property type="project" value="UniProtKB-KW"/>
</dbReference>
<keyword evidence="7" id="KW-0131">Cell cycle</keyword>
<evidence type="ECO:0000259" key="10">
    <source>
        <dbReference type="PROSITE" id="PS51779"/>
    </source>
</evidence>
<keyword evidence="5 9" id="KW-1133">Transmembrane helix</keyword>
<feature type="region of interest" description="Disordered" evidence="8">
    <location>
        <begin position="249"/>
        <end position="306"/>
    </location>
</feature>
<keyword evidence="3 11" id="KW-0132">Cell division</keyword>
<dbReference type="GO" id="GO:0005886">
    <property type="term" value="C:plasma membrane"/>
    <property type="evidence" value="ECO:0007669"/>
    <property type="project" value="TreeGrafter"/>
</dbReference>
<dbReference type="STRING" id="360807.ERS852392_01923"/>
<dbReference type="PANTHER" id="PTHR37820">
    <property type="entry name" value="CELL DIVISION PROTEIN DIVIB"/>
    <property type="match status" value="1"/>
</dbReference>
<protein>
    <submittedName>
        <fullName evidence="11">Cell division protein FtsQ</fullName>
    </submittedName>
</protein>
<comment type="subcellular location">
    <subcellularLocation>
        <location evidence="1">Membrane</location>
    </subcellularLocation>
</comment>
<evidence type="ECO:0000256" key="1">
    <source>
        <dbReference type="ARBA" id="ARBA00004370"/>
    </source>
</evidence>
<dbReference type="OrthoDB" id="1748794at2"/>
<evidence type="ECO:0000313" key="12">
    <source>
        <dbReference type="Proteomes" id="UP000049828"/>
    </source>
</evidence>
<dbReference type="PANTHER" id="PTHR37820:SF1">
    <property type="entry name" value="CELL DIVISION PROTEIN FTSQ"/>
    <property type="match status" value="1"/>
</dbReference>
<evidence type="ECO:0000256" key="6">
    <source>
        <dbReference type="ARBA" id="ARBA00023136"/>
    </source>
</evidence>
<dbReference type="AlphaFoldDB" id="A0A0M6WRG5"/>
<feature type="domain" description="POTRA" evidence="10">
    <location>
        <begin position="37"/>
        <end position="106"/>
    </location>
</feature>
<reference evidence="12" key="1">
    <citation type="submission" date="2015-05" db="EMBL/GenBank/DDBJ databases">
        <authorList>
            <consortium name="Pathogen Informatics"/>
        </authorList>
    </citation>
    <scope>NUCLEOTIDE SEQUENCE [LARGE SCALE GENOMIC DNA]</scope>
    <source>
        <strain evidence="12">L1-83</strain>
    </source>
</reference>
<dbReference type="EMBL" id="CVRS01000080">
    <property type="protein sequence ID" value="CRL40250.1"/>
    <property type="molecule type" value="Genomic_DNA"/>
</dbReference>
<feature type="compositionally biased region" description="Low complexity" evidence="8">
    <location>
        <begin position="287"/>
        <end position="299"/>
    </location>
</feature>
<evidence type="ECO:0000256" key="4">
    <source>
        <dbReference type="ARBA" id="ARBA00022692"/>
    </source>
</evidence>
<keyword evidence="12" id="KW-1185">Reference proteome</keyword>
<organism evidence="11 12">
    <name type="scientific">Roseburia inulinivorans</name>
    <dbReference type="NCBI Taxonomy" id="360807"/>
    <lineage>
        <taxon>Bacteria</taxon>
        <taxon>Bacillati</taxon>
        <taxon>Bacillota</taxon>
        <taxon>Clostridia</taxon>
        <taxon>Lachnospirales</taxon>
        <taxon>Lachnospiraceae</taxon>
        <taxon>Roseburia</taxon>
    </lineage>
</organism>
<evidence type="ECO:0000256" key="2">
    <source>
        <dbReference type="ARBA" id="ARBA00022475"/>
    </source>
</evidence>
<evidence type="ECO:0000313" key="11">
    <source>
        <dbReference type="EMBL" id="CRL40250.1"/>
    </source>
</evidence>
<evidence type="ECO:0000256" key="7">
    <source>
        <dbReference type="ARBA" id="ARBA00023306"/>
    </source>
</evidence>
<proteinExistence type="predicted"/>
<evidence type="ECO:0000256" key="5">
    <source>
        <dbReference type="ARBA" id="ARBA00022989"/>
    </source>
</evidence>
<dbReference type="InterPro" id="IPR050487">
    <property type="entry name" value="FtsQ_DivIB"/>
</dbReference>
<evidence type="ECO:0000256" key="8">
    <source>
        <dbReference type="SAM" id="MobiDB-lite"/>
    </source>
</evidence>
<feature type="transmembrane region" description="Helical" evidence="9">
    <location>
        <begin position="16"/>
        <end position="37"/>
    </location>
</feature>
<dbReference type="RefSeq" id="WP_055039916.1">
    <property type="nucleotide sequence ID" value="NZ_CVRS01000080.1"/>
</dbReference>
<gene>
    <name evidence="11" type="ORF">RIL183_05461</name>
</gene>
<dbReference type="Proteomes" id="UP000049828">
    <property type="component" value="Unassembled WGS sequence"/>
</dbReference>
<evidence type="ECO:0000256" key="9">
    <source>
        <dbReference type="SAM" id="Phobius"/>
    </source>
</evidence>
<dbReference type="PROSITE" id="PS51779">
    <property type="entry name" value="POTRA"/>
    <property type="match status" value="1"/>
</dbReference>